<dbReference type="CDD" id="cd07377">
    <property type="entry name" value="WHTH_GntR"/>
    <property type="match status" value="1"/>
</dbReference>
<dbReference type="RefSeq" id="WP_162306169.1">
    <property type="nucleotide sequence ID" value="NZ_JALBUU010000004.1"/>
</dbReference>
<dbReference type="EMBL" id="JALBUU010000004">
    <property type="protein sequence ID" value="MCI0753816.1"/>
    <property type="molecule type" value="Genomic_DNA"/>
</dbReference>
<dbReference type="PROSITE" id="PS50949">
    <property type="entry name" value="HTH_GNTR"/>
    <property type="match status" value="1"/>
</dbReference>
<dbReference type="PANTHER" id="PTHR44846">
    <property type="entry name" value="MANNOSYL-D-GLYCERATE TRANSPORT/METABOLISM SYSTEM REPRESSOR MNGR-RELATED"/>
    <property type="match status" value="1"/>
</dbReference>
<evidence type="ECO:0000313" key="5">
    <source>
        <dbReference type="EMBL" id="MCI0753816.1"/>
    </source>
</evidence>
<reference evidence="5 6" key="1">
    <citation type="submission" date="2022-03" db="EMBL/GenBank/DDBJ databases">
        <title>Complete genome analysis of Roseomonas KG 17.1 : a prolific producer of plant growth promoters.</title>
        <authorList>
            <person name="Saadouli I."/>
            <person name="Najjari A."/>
            <person name="Mosbah A."/>
            <person name="Ouzari H.I."/>
        </authorList>
    </citation>
    <scope>NUCLEOTIDE SEQUENCE [LARGE SCALE GENOMIC DNA]</scope>
    <source>
        <strain evidence="5 6">KG17-1</strain>
    </source>
</reference>
<evidence type="ECO:0000313" key="6">
    <source>
        <dbReference type="Proteomes" id="UP001201985"/>
    </source>
</evidence>
<dbReference type="SUPFAM" id="SSF64288">
    <property type="entry name" value="Chorismate lyase-like"/>
    <property type="match status" value="1"/>
</dbReference>
<dbReference type="InterPro" id="IPR050679">
    <property type="entry name" value="Bact_HTH_transcr_reg"/>
</dbReference>
<dbReference type="PANTHER" id="PTHR44846:SF16">
    <property type="entry name" value="TRANSCRIPTIONAL REGULATOR PHNF-RELATED"/>
    <property type="match status" value="1"/>
</dbReference>
<dbReference type="InterPro" id="IPR011663">
    <property type="entry name" value="UTRA"/>
</dbReference>
<dbReference type="SMART" id="SM00345">
    <property type="entry name" value="HTH_GNTR"/>
    <property type="match status" value="1"/>
</dbReference>
<dbReference type="InterPro" id="IPR036390">
    <property type="entry name" value="WH_DNA-bd_sf"/>
</dbReference>
<dbReference type="InterPro" id="IPR036388">
    <property type="entry name" value="WH-like_DNA-bd_sf"/>
</dbReference>
<keyword evidence="1" id="KW-0805">Transcription regulation</keyword>
<sequence length="276" mass="29915">MSRTKSQIRSRLPAWDAGASRLPAAVSQLINEAQPRYASVAAALAGEILEKRRPIGSLLPTEQELSQHFAVSRSTVRQALRRLRELGLVAGAQGVGTRVIADQPRSDYLLAVRSVTDVMGYSTPTRLEVLLRETVTADAAYAERIGAEAGSQWVHLHGLRWPEDRTRPPISVVELHVAARFAAVTTLPELVSTPAYRLIAQRMGIAVAEVLQEITAIALPEGIAQRFSVPAGSPGLHIRRRFLASDGTLLEATDNYHAAADRFAYALRLGSADGET</sequence>
<dbReference type="Gene3D" id="3.40.1410.10">
    <property type="entry name" value="Chorismate lyase-like"/>
    <property type="match status" value="1"/>
</dbReference>
<dbReference type="Pfam" id="PF00392">
    <property type="entry name" value="GntR"/>
    <property type="match status" value="1"/>
</dbReference>
<evidence type="ECO:0000256" key="3">
    <source>
        <dbReference type="ARBA" id="ARBA00023163"/>
    </source>
</evidence>
<evidence type="ECO:0000259" key="4">
    <source>
        <dbReference type="PROSITE" id="PS50949"/>
    </source>
</evidence>
<protein>
    <submittedName>
        <fullName evidence="5">GntR family transcriptional regulator</fullName>
    </submittedName>
</protein>
<keyword evidence="2" id="KW-0238">DNA-binding</keyword>
<dbReference type="SUPFAM" id="SSF46785">
    <property type="entry name" value="Winged helix' DNA-binding domain"/>
    <property type="match status" value="1"/>
</dbReference>
<evidence type="ECO:0000256" key="1">
    <source>
        <dbReference type="ARBA" id="ARBA00023015"/>
    </source>
</evidence>
<dbReference type="InterPro" id="IPR000524">
    <property type="entry name" value="Tscrpt_reg_HTH_GntR"/>
</dbReference>
<feature type="domain" description="HTH gntR-type" evidence="4">
    <location>
        <begin position="34"/>
        <end position="102"/>
    </location>
</feature>
<accession>A0ABS9W3E4</accession>
<proteinExistence type="predicted"/>
<organism evidence="5 6">
    <name type="scientific">Teichococcus vastitatis</name>
    <dbReference type="NCBI Taxonomy" id="2307076"/>
    <lineage>
        <taxon>Bacteria</taxon>
        <taxon>Pseudomonadati</taxon>
        <taxon>Pseudomonadota</taxon>
        <taxon>Alphaproteobacteria</taxon>
        <taxon>Acetobacterales</taxon>
        <taxon>Roseomonadaceae</taxon>
        <taxon>Roseomonas</taxon>
    </lineage>
</organism>
<keyword evidence="3" id="KW-0804">Transcription</keyword>
<dbReference type="Proteomes" id="UP001201985">
    <property type="component" value="Unassembled WGS sequence"/>
</dbReference>
<dbReference type="SMART" id="SM00866">
    <property type="entry name" value="UTRA"/>
    <property type="match status" value="1"/>
</dbReference>
<dbReference type="PRINTS" id="PR00035">
    <property type="entry name" value="HTHGNTR"/>
</dbReference>
<keyword evidence="6" id="KW-1185">Reference proteome</keyword>
<dbReference type="Gene3D" id="1.10.10.10">
    <property type="entry name" value="Winged helix-like DNA-binding domain superfamily/Winged helix DNA-binding domain"/>
    <property type="match status" value="1"/>
</dbReference>
<gene>
    <name evidence="5" type="ORF">MON41_08595</name>
</gene>
<dbReference type="InterPro" id="IPR028978">
    <property type="entry name" value="Chorismate_lyase_/UTRA_dom_sf"/>
</dbReference>
<name>A0ABS9W3E4_9PROT</name>
<comment type="caution">
    <text evidence="5">The sequence shown here is derived from an EMBL/GenBank/DDBJ whole genome shotgun (WGS) entry which is preliminary data.</text>
</comment>
<dbReference type="Pfam" id="PF07702">
    <property type="entry name" value="UTRA"/>
    <property type="match status" value="1"/>
</dbReference>
<evidence type="ECO:0000256" key="2">
    <source>
        <dbReference type="ARBA" id="ARBA00023125"/>
    </source>
</evidence>